<sequence length="485" mass="51908">MEKILPALEGQLRRFRRHAAWLAAAHPRLARQLGPPGAPDAHVDRLVQGVAMIHARTALSLERARWQQDEQLLELHFPEQLRPFPDCAVGPARGAGDGVAIRGARYYPGHMAAIELDIECRAAAGATAASIFIDGDATFSAALRSALLADGAEPGASCGASVRPLGAADARILARWPIAPTGLDPDEALLPRPPGAHAGLALLREYFTFPARFNVLRLDLQQLAGAGSWTLRLPAPGPGTPAARLLETLRPGHLRAGWRAQAKLRRMAASPVLLDGRQSEYLLSVPPEWEIFSIERIRVDGAECRDWTARCVDGAPPGHEWRIAFHAGAARPIGAVASIEVNCCRRSSVLGRVARGAGCRWRLNSLLALEQAALDASALRELMATQAVANSPAALAMIAAVRSLAACPALLHPGRAAPLQGTEFRLGVDDAAFAGSSVQLFAQVMDRFFGECAHIDTFTRLVLMSAGTREELIRCKARNGAIVLE</sequence>
<dbReference type="PANTHER" id="PTHR35370">
    <property type="entry name" value="CYTOPLASMIC PROTEIN-RELATED-RELATED"/>
    <property type="match status" value="1"/>
</dbReference>
<accession>A0A6L6QNS3</accession>
<dbReference type="AlphaFoldDB" id="A0A6L6QNS3"/>
<dbReference type="InterPro" id="IPR010272">
    <property type="entry name" value="T6SS_TssF"/>
</dbReference>
<dbReference type="Proteomes" id="UP000472320">
    <property type="component" value="Unassembled WGS sequence"/>
</dbReference>
<dbReference type="EMBL" id="WNKX01000032">
    <property type="protein sequence ID" value="MTW14032.1"/>
    <property type="molecule type" value="Genomic_DNA"/>
</dbReference>
<evidence type="ECO:0000313" key="2">
    <source>
        <dbReference type="Proteomes" id="UP000472320"/>
    </source>
</evidence>
<evidence type="ECO:0000313" key="1">
    <source>
        <dbReference type="EMBL" id="MTW14032.1"/>
    </source>
</evidence>
<organism evidence="1 2">
    <name type="scientific">Massilia eburnea</name>
    <dbReference type="NCBI Taxonomy" id="1776165"/>
    <lineage>
        <taxon>Bacteria</taxon>
        <taxon>Pseudomonadati</taxon>
        <taxon>Pseudomonadota</taxon>
        <taxon>Betaproteobacteria</taxon>
        <taxon>Burkholderiales</taxon>
        <taxon>Oxalobacteraceae</taxon>
        <taxon>Telluria group</taxon>
        <taxon>Massilia</taxon>
    </lineage>
</organism>
<evidence type="ECO:0008006" key="3">
    <source>
        <dbReference type="Google" id="ProtNLM"/>
    </source>
</evidence>
<name>A0A6L6QNS3_9BURK</name>
<dbReference type="PANTHER" id="PTHR35370:SF1">
    <property type="entry name" value="TYPE VI SECRETION SYSTEM COMPONENT TSSF1"/>
    <property type="match status" value="1"/>
</dbReference>
<proteinExistence type="predicted"/>
<dbReference type="OrthoDB" id="8767353at2"/>
<gene>
    <name evidence="1" type="ORF">GM658_25795</name>
</gene>
<dbReference type="Pfam" id="PF05947">
    <property type="entry name" value="T6SS_TssF"/>
    <property type="match status" value="3"/>
</dbReference>
<keyword evidence="2" id="KW-1185">Reference proteome</keyword>
<comment type="caution">
    <text evidence="1">The sequence shown here is derived from an EMBL/GenBank/DDBJ whole genome shotgun (WGS) entry which is preliminary data.</text>
</comment>
<dbReference type="RefSeq" id="WP_155456941.1">
    <property type="nucleotide sequence ID" value="NZ_WNKX01000032.1"/>
</dbReference>
<reference evidence="1 2" key="1">
    <citation type="submission" date="2019-11" db="EMBL/GenBank/DDBJ databases">
        <title>Type strains purchased from KCTC, JCM and DSMZ.</title>
        <authorList>
            <person name="Lu H."/>
        </authorList>
    </citation>
    <scope>NUCLEOTIDE SEQUENCE [LARGE SCALE GENOMIC DNA]</scope>
    <source>
        <strain evidence="1 2">JCM 31587</strain>
    </source>
</reference>
<protein>
    <recommendedName>
        <fullName evidence="3">Type VI secretion system baseplate subunit TssF</fullName>
    </recommendedName>
</protein>